<organism evidence="9 10">
    <name type="scientific">Chitinophaga agri</name>
    <dbReference type="NCBI Taxonomy" id="2703787"/>
    <lineage>
        <taxon>Bacteria</taxon>
        <taxon>Pseudomonadati</taxon>
        <taxon>Bacteroidota</taxon>
        <taxon>Chitinophagia</taxon>
        <taxon>Chitinophagales</taxon>
        <taxon>Chitinophagaceae</taxon>
        <taxon>Chitinophaga</taxon>
    </lineage>
</organism>
<evidence type="ECO:0000256" key="4">
    <source>
        <dbReference type="ARBA" id="ARBA00022989"/>
    </source>
</evidence>
<proteinExistence type="inferred from homology"/>
<feature type="transmembrane region" description="Helical" evidence="7">
    <location>
        <begin position="43"/>
        <end position="65"/>
    </location>
</feature>
<evidence type="ECO:0000256" key="5">
    <source>
        <dbReference type="ARBA" id="ARBA00023136"/>
    </source>
</evidence>
<sequence>MLLGLVTLLQEPLLQPKADTVASAATAAAAATADQQIRLLDLLVKGGILMIPLGILSVIAIFAFVERYLTISKAGKLEDNFMPMIRDHISNGNISAARSLSKNTNSPIARMIDKGIQRIGKPIENIEKSMENVGKLEIYKMEKNLVILSIIAGIAPMFGFLGTIAGMIQTFFNISITSDITLGTIAGGIYVKMITSATGLIIGLVAFIGYSFLNAQIDKVINKMEAASSEFIDILQEPTK</sequence>
<comment type="subcellular location">
    <subcellularLocation>
        <location evidence="1">Cell membrane</location>
        <topology evidence="1">Multi-pass membrane protein</topology>
    </subcellularLocation>
    <subcellularLocation>
        <location evidence="6">Membrane</location>
        <topology evidence="6">Multi-pass membrane protein</topology>
    </subcellularLocation>
</comment>
<keyword evidence="5 7" id="KW-0472">Membrane</keyword>
<evidence type="ECO:0000313" key="9">
    <source>
        <dbReference type="EMBL" id="QHS60273.1"/>
    </source>
</evidence>
<dbReference type="InterPro" id="IPR050790">
    <property type="entry name" value="ExbB/TolQ_transport"/>
</dbReference>
<evidence type="ECO:0000256" key="3">
    <source>
        <dbReference type="ARBA" id="ARBA00022692"/>
    </source>
</evidence>
<protein>
    <submittedName>
        <fullName evidence="9">MotA/TolQ/ExbB proton channel family protein</fullName>
    </submittedName>
</protein>
<dbReference type="GO" id="GO:0005886">
    <property type="term" value="C:plasma membrane"/>
    <property type="evidence" value="ECO:0007669"/>
    <property type="project" value="UniProtKB-SubCell"/>
</dbReference>
<accession>A0A6B9ZI61</accession>
<keyword evidence="6" id="KW-0813">Transport</keyword>
<dbReference type="Proteomes" id="UP000476411">
    <property type="component" value="Chromosome"/>
</dbReference>
<keyword evidence="6" id="KW-0653">Protein transport</keyword>
<evidence type="ECO:0000259" key="8">
    <source>
        <dbReference type="Pfam" id="PF01618"/>
    </source>
</evidence>
<feature type="transmembrane region" description="Helical" evidence="7">
    <location>
        <begin position="145"/>
        <end position="169"/>
    </location>
</feature>
<evidence type="ECO:0000256" key="7">
    <source>
        <dbReference type="SAM" id="Phobius"/>
    </source>
</evidence>
<dbReference type="Pfam" id="PF01618">
    <property type="entry name" value="MotA_ExbB"/>
    <property type="match status" value="1"/>
</dbReference>
<keyword evidence="2" id="KW-1003">Cell membrane</keyword>
<keyword evidence="10" id="KW-1185">Reference proteome</keyword>
<feature type="domain" description="MotA/TolQ/ExbB proton channel" evidence="8">
    <location>
        <begin position="104"/>
        <end position="225"/>
    </location>
</feature>
<evidence type="ECO:0000256" key="6">
    <source>
        <dbReference type="RuleBase" id="RU004057"/>
    </source>
</evidence>
<name>A0A6B9ZI61_9BACT</name>
<evidence type="ECO:0000256" key="1">
    <source>
        <dbReference type="ARBA" id="ARBA00004651"/>
    </source>
</evidence>
<dbReference type="PANTHER" id="PTHR30625:SF17">
    <property type="entry name" value="TOLQ-RELATED"/>
    <property type="match status" value="1"/>
</dbReference>
<dbReference type="EMBL" id="CP048113">
    <property type="protein sequence ID" value="QHS60273.1"/>
    <property type="molecule type" value="Genomic_DNA"/>
</dbReference>
<dbReference type="AlphaFoldDB" id="A0A6B9ZI61"/>
<keyword evidence="4 7" id="KW-1133">Transmembrane helix</keyword>
<keyword evidence="3 7" id="KW-0812">Transmembrane</keyword>
<dbReference type="RefSeq" id="WP_162331965.1">
    <property type="nucleotide sequence ID" value="NZ_CP048113.1"/>
</dbReference>
<feature type="transmembrane region" description="Helical" evidence="7">
    <location>
        <begin position="189"/>
        <end position="213"/>
    </location>
</feature>
<gene>
    <name evidence="9" type="ORF">GWR21_11870</name>
</gene>
<reference evidence="9 10" key="1">
    <citation type="submission" date="2020-01" db="EMBL/GenBank/DDBJ databases">
        <title>Complete genome sequence of Chitinophaga sp. H33E-04 isolated from quinoa roots.</title>
        <authorList>
            <person name="Weon H.-Y."/>
            <person name="Lee S.A."/>
        </authorList>
    </citation>
    <scope>NUCLEOTIDE SEQUENCE [LARGE SCALE GENOMIC DNA]</scope>
    <source>
        <strain evidence="9 10">H33E-04</strain>
    </source>
</reference>
<dbReference type="KEGG" id="chih:GWR21_11870"/>
<evidence type="ECO:0000256" key="2">
    <source>
        <dbReference type="ARBA" id="ARBA00022475"/>
    </source>
</evidence>
<evidence type="ECO:0000313" key="10">
    <source>
        <dbReference type="Proteomes" id="UP000476411"/>
    </source>
</evidence>
<dbReference type="PANTHER" id="PTHR30625">
    <property type="entry name" value="PROTEIN TOLQ"/>
    <property type="match status" value="1"/>
</dbReference>
<dbReference type="InterPro" id="IPR002898">
    <property type="entry name" value="MotA_ExbB_proton_chnl"/>
</dbReference>
<dbReference type="GO" id="GO:0017038">
    <property type="term" value="P:protein import"/>
    <property type="evidence" value="ECO:0007669"/>
    <property type="project" value="TreeGrafter"/>
</dbReference>
<comment type="similarity">
    <text evidence="6">Belongs to the exbB/tolQ family.</text>
</comment>